<evidence type="ECO:0000313" key="2">
    <source>
        <dbReference type="EMBL" id="KAH6893558.1"/>
    </source>
</evidence>
<organism evidence="2 3">
    <name type="scientific">Thelonectria olida</name>
    <dbReference type="NCBI Taxonomy" id="1576542"/>
    <lineage>
        <taxon>Eukaryota</taxon>
        <taxon>Fungi</taxon>
        <taxon>Dikarya</taxon>
        <taxon>Ascomycota</taxon>
        <taxon>Pezizomycotina</taxon>
        <taxon>Sordariomycetes</taxon>
        <taxon>Hypocreomycetidae</taxon>
        <taxon>Hypocreales</taxon>
        <taxon>Nectriaceae</taxon>
        <taxon>Thelonectria</taxon>
    </lineage>
</organism>
<keyword evidence="3" id="KW-1185">Reference proteome</keyword>
<name>A0A9P8WA12_9HYPO</name>
<feature type="transmembrane region" description="Helical" evidence="1">
    <location>
        <begin position="125"/>
        <end position="144"/>
    </location>
</feature>
<keyword evidence="1" id="KW-0472">Membrane</keyword>
<proteinExistence type="predicted"/>
<accession>A0A9P8WA12</accession>
<protein>
    <submittedName>
        <fullName evidence="2">Uncharacterized protein</fullName>
    </submittedName>
</protein>
<evidence type="ECO:0000313" key="3">
    <source>
        <dbReference type="Proteomes" id="UP000777438"/>
    </source>
</evidence>
<dbReference type="AlphaFoldDB" id="A0A9P8WA12"/>
<reference evidence="2 3" key="1">
    <citation type="journal article" date="2021" name="Nat. Commun.">
        <title>Genetic determinants of endophytism in the Arabidopsis root mycobiome.</title>
        <authorList>
            <person name="Mesny F."/>
            <person name="Miyauchi S."/>
            <person name="Thiergart T."/>
            <person name="Pickel B."/>
            <person name="Atanasova L."/>
            <person name="Karlsson M."/>
            <person name="Huettel B."/>
            <person name="Barry K.W."/>
            <person name="Haridas S."/>
            <person name="Chen C."/>
            <person name="Bauer D."/>
            <person name="Andreopoulos W."/>
            <person name="Pangilinan J."/>
            <person name="LaButti K."/>
            <person name="Riley R."/>
            <person name="Lipzen A."/>
            <person name="Clum A."/>
            <person name="Drula E."/>
            <person name="Henrissat B."/>
            <person name="Kohler A."/>
            <person name="Grigoriev I.V."/>
            <person name="Martin F.M."/>
            <person name="Hacquard S."/>
        </authorList>
    </citation>
    <scope>NUCLEOTIDE SEQUENCE [LARGE SCALE GENOMIC DNA]</scope>
    <source>
        <strain evidence="2 3">MPI-CAGE-CH-0241</strain>
    </source>
</reference>
<dbReference type="Proteomes" id="UP000777438">
    <property type="component" value="Unassembled WGS sequence"/>
</dbReference>
<feature type="transmembrane region" description="Helical" evidence="1">
    <location>
        <begin position="150"/>
        <end position="177"/>
    </location>
</feature>
<dbReference type="EMBL" id="JAGPYM010000006">
    <property type="protein sequence ID" value="KAH6893558.1"/>
    <property type="molecule type" value="Genomic_DNA"/>
</dbReference>
<keyword evidence="1" id="KW-1133">Transmembrane helix</keyword>
<sequence length="299" mass="33710">MHGYVNYSPQPRTIDHFMHALFRNSYSFFIHQFEILYVLSFFHHQRHGSMLPVIIQGTDTNARNRFQVLGLGKASCIFASSFSLITNWWSFQTIGPRECYAVPREGGMGKHGYGWGMEFGVGKGVGILLQNLLLFLFVSSSRLLPPFRAFFFLLLIMLAPVMLQLLMIAVTVFTALLPGPHDGGRSRTHIELFCVYVCFSSSSSSCSLYVTACRLVASTIYGYANSTVVMFNTALQIWPVTSLSHCLRICRANNKDRRLSHEVSCNHSEICRIVRSINSSRKQLSQGSLHQSDTSRTNT</sequence>
<feature type="transmembrane region" description="Helical" evidence="1">
    <location>
        <begin position="20"/>
        <end position="42"/>
    </location>
</feature>
<keyword evidence="1" id="KW-0812">Transmembrane</keyword>
<evidence type="ECO:0000256" key="1">
    <source>
        <dbReference type="SAM" id="Phobius"/>
    </source>
</evidence>
<gene>
    <name evidence="2" type="ORF">B0T10DRAFT_276469</name>
</gene>
<comment type="caution">
    <text evidence="2">The sequence shown here is derived from an EMBL/GenBank/DDBJ whole genome shotgun (WGS) entry which is preliminary data.</text>
</comment>